<keyword evidence="5" id="KW-0472">Membrane</keyword>
<accession>A0A6P2C277</accession>
<comment type="similarity">
    <text evidence="8">Belongs to the glycosyltransferase 2 family. CrtQ subfamily.</text>
</comment>
<dbReference type="InterPro" id="IPR001173">
    <property type="entry name" value="Glyco_trans_2-like"/>
</dbReference>
<dbReference type="Proteomes" id="UP000460272">
    <property type="component" value="Unassembled WGS sequence"/>
</dbReference>
<protein>
    <recommendedName>
        <fullName evidence="9">4,4'-diaponeurosporenoate glycosyltransferase</fullName>
    </recommendedName>
</protein>
<dbReference type="GO" id="GO:0016757">
    <property type="term" value="F:glycosyltransferase activity"/>
    <property type="evidence" value="ECO:0007669"/>
    <property type="project" value="UniProtKB-KW"/>
</dbReference>
<dbReference type="RefSeq" id="WP_145854682.1">
    <property type="nucleotide sequence ID" value="NZ_RPFW01000003.1"/>
</dbReference>
<evidence type="ECO:0000256" key="3">
    <source>
        <dbReference type="ARBA" id="ARBA00022676"/>
    </source>
</evidence>
<evidence type="ECO:0000259" key="10">
    <source>
        <dbReference type="Pfam" id="PF00535"/>
    </source>
</evidence>
<sequence length="234" mass="25042">MIRSVGVIVPAHNEQDQLPFCLASLRRAARALHGTPVHLVVVADACRDRTVQVAQRSGATVVTIAARSAGAARAAGVREVLRRTRHLDPADVWLANTDADTLVPACWLRRQVRYANRGWDAVAGTIRITDWSGYQPATRALYQKRYAAGTGPHSHVHGANLGFRAAAYLRAGGFTDKPTAEDHALVAALAASGSRVHRTRTLTVITSARRTARAPHGFSSYLAELDAGQDAASA</sequence>
<evidence type="ECO:0000256" key="9">
    <source>
        <dbReference type="ARBA" id="ARBA00040345"/>
    </source>
</evidence>
<keyword evidence="3" id="KW-0328">Glycosyltransferase</keyword>
<dbReference type="EMBL" id="RPFW01000003">
    <property type="protein sequence ID" value="TVZ04585.1"/>
    <property type="molecule type" value="Genomic_DNA"/>
</dbReference>
<dbReference type="SUPFAM" id="SSF53448">
    <property type="entry name" value="Nucleotide-diphospho-sugar transferases"/>
    <property type="match status" value="1"/>
</dbReference>
<keyword evidence="4 11" id="KW-0808">Transferase</keyword>
<evidence type="ECO:0000256" key="5">
    <source>
        <dbReference type="ARBA" id="ARBA00023136"/>
    </source>
</evidence>
<dbReference type="OrthoDB" id="9777873at2"/>
<dbReference type="InterPro" id="IPR029044">
    <property type="entry name" value="Nucleotide-diphossugar_trans"/>
</dbReference>
<feature type="domain" description="Glycosyltransferase 2-like" evidence="10">
    <location>
        <begin position="7"/>
        <end position="166"/>
    </location>
</feature>
<keyword evidence="2" id="KW-1003">Cell membrane</keyword>
<dbReference type="Pfam" id="PF00535">
    <property type="entry name" value="Glycos_transf_2"/>
    <property type="match status" value="1"/>
</dbReference>
<evidence type="ECO:0000256" key="6">
    <source>
        <dbReference type="ARBA" id="ARBA00037281"/>
    </source>
</evidence>
<comment type="function">
    <text evidence="6">Catalyzes the glycosylation of 4,4'-diaponeurosporenoate, i.e. the esterification of glucose at the C1'' position with the carboxyl group of 4,4'-diaponeurosporenic acid, to form glycosyl-4,4'-diaponeurosporenoate. This is a step in the biosynthesis of staphyloxanthin, an orange pigment present in most staphylococci strains.</text>
</comment>
<dbReference type="PANTHER" id="PTHR43646">
    <property type="entry name" value="GLYCOSYLTRANSFERASE"/>
    <property type="match status" value="1"/>
</dbReference>
<evidence type="ECO:0000256" key="2">
    <source>
        <dbReference type="ARBA" id="ARBA00022475"/>
    </source>
</evidence>
<evidence type="ECO:0000256" key="7">
    <source>
        <dbReference type="ARBA" id="ARBA00037904"/>
    </source>
</evidence>
<reference evidence="11 12" key="1">
    <citation type="submission" date="2018-11" db="EMBL/GenBank/DDBJ databases">
        <title>Trebonia kvetii gen.nov., sp.nov., a novel acidophilic actinobacterium, and proposal of the new actinobacterial family Treboniaceae fam. nov.</title>
        <authorList>
            <person name="Rapoport D."/>
            <person name="Sagova-Mareckova M."/>
            <person name="Sedlacek I."/>
            <person name="Provaznik J."/>
            <person name="Kralova S."/>
            <person name="Pavlinic D."/>
            <person name="Benes V."/>
            <person name="Kopecky J."/>
        </authorList>
    </citation>
    <scope>NUCLEOTIDE SEQUENCE [LARGE SCALE GENOMIC DNA]</scope>
    <source>
        <strain evidence="11 12">15Tr583</strain>
    </source>
</reference>
<name>A0A6P2C277_9ACTN</name>
<keyword evidence="12" id="KW-1185">Reference proteome</keyword>
<evidence type="ECO:0000256" key="4">
    <source>
        <dbReference type="ARBA" id="ARBA00022679"/>
    </source>
</evidence>
<dbReference type="AlphaFoldDB" id="A0A6P2C277"/>
<organism evidence="11 12">
    <name type="scientific">Trebonia kvetii</name>
    <dbReference type="NCBI Taxonomy" id="2480626"/>
    <lineage>
        <taxon>Bacteria</taxon>
        <taxon>Bacillati</taxon>
        <taxon>Actinomycetota</taxon>
        <taxon>Actinomycetes</taxon>
        <taxon>Streptosporangiales</taxon>
        <taxon>Treboniaceae</taxon>
        <taxon>Trebonia</taxon>
    </lineage>
</organism>
<dbReference type="Gene3D" id="3.90.550.10">
    <property type="entry name" value="Spore Coat Polysaccharide Biosynthesis Protein SpsA, Chain A"/>
    <property type="match status" value="1"/>
</dbReference>
<evidence type="ECO:0000313" key="12">
    <source>
        <dbReference type="Proteomes" id="UP000460272"/>
    </source>
</evidence>
<dbReference type="PANTHER" id="PTHR43646:SF2">
    <property type="entry name" value="GLYCOSYLTRANSFERASE 2-LIKE DOMAIN-CONTAINING PROTEIN"/>
    <property type="match status" value="1"/>
</dbReference>
<evidence type="ECO:0000313" key="11">
    <source>
        <dbReference type="EMBL" id="TVZ04585.1"/>
    </source>
</evidence>
<gene>
    <name evidence="11" type="ORF">EAS64_19735</name>
</gene>
<comment type="subcellular location">
    <subcellularLocation>
        <location evidence="1">Cell membrane</location>
    </subcellularLocation>
</comment>
<dbReference type="GO" id="GO:0005886">
    <property type="term" value="C:plasma membrane"/>
    <property type="evidence" value="ECO:0007669"/>
    <property type="project" value="UniProtKB-SubCell"/>
</dbReference>
<evidence type="ECO:0000256" key="1">
    <source>
        <dbReference type="ARBA" id="ARBA00004236"/>
    </source>
</evidence>
<proteinExistence type="inferred from homology"/>
<comment type="caution">
    <text evidence="11">The sequence shown here is derived from an EMBL/GenBank/DDBJ whole genome shotgun (WGS) entry which is preliminary data.</text>
</comment>
<evidence type="ECO:0000256" key="8">
    <source>
        <dbReference type="ARBA" id="ARBA00038120"/>
    </source>
</evidence>
<comment type="pathway">
    <text evidence="7">Carotenoid biosynthesis; staphyloxanthin biosynthesis; staphyloxanthin from farnesyl diphosphate: step 4/5.</text>
</comment>